<reference evidence="2 3" key="1">
    <citation type="submission" date="2015-01" db="EMBL/GenBank/DDBJ databases">
        <title>Erwinia tracheiphila.</title>
        <authorList>
            <person name="Shapiro L.R."/>
        </authorList>
    </citation>
    <scope>NUCLEOTIDE SEQUENCE [LARGE SCALE GENOMIC DNA]</scope>
    <source>
        <strain evidence="2 3">BuffGH</strain>
    </source>
</reference>
<accession>A0A0M2KBU9</accession>
<dbReference type="PATRIC" id="fig|65700.7.peg.971"/>
<dbReference type="SUPFAM" id="SSF55073">
    <property type="entry name" value="Nucleotide cyclase"/>
    <property type="match status" value="1"/>
</dbReference>
<dbReference type="Pfam" id="PF00990">
    <property type="entry name" value="GGDEF"/>
    <property type="match status" value="1"/>
</dbReference>
<proteinExistence type="predicted"/>
<comment type="caution">
    <text evidence="2">The sequence shown here is derived from an EMBL/GenBank/DDBJ whole genome shotgun (WGS) entry which is preliminary data.</text>
</comment>
<dbReference type="Proteomes" id="UP000033924">
    <property type="component" value="Unassembled WGS sequence"/>
</dbReference>
<dbReference type="RefSeq" id="WP_016169844.1">
    <property type="nucleotide sequence ID" value="NZ_CP013970.1"/>
</dbReference>
<dbReference type="InterPro" id="IPR029787">
    <property type="entry name" value="Nucleotide_cyclase"/>
</dbReference>
<evidence type="ECO:0000313" key="3">
    <source>
        <dbReference type="Proteomes" id="UP000033924"/>
    </source>
</evidence>
<protein>
    <recommendedName>
        <fullName evidence="1">GGDEF domain-containing protein</fullName>
    </recommendedName>
</protein>
<dbReference type="STRING" id="65700.SY86_03865"/>
<dbReference type="InterPro" id="IPR043128">
    <property type="entry name" value="Rev_trsase/Diguanyl_cyclase"/>
</dbReference>
<keyword evidence="3" id="KW-1185">Reference proteome</keyword>
<organism evidence="2 3">
    <name type="scientific">Erwinia tracheiphila</name>
    <dbReference type="NCBI Taxonomy" id="65700"/>
    <lineage>
        <taxon>Bacteria</taxon>
        <taxon>Pseudomonadati</taxon>
        <taxon>Pseudomonadota</taxon>
        <taxon>Gammaproteobacteria</taxon>
        <taxon>Enterobacterales</taxon>
        <taxon>Erwiniaceae</taxon>
        <taxon>Erwinia</taxon>
    </lineage>
</organism>
<feature type="domain" description="GGDEF" evidence="1">
    <location>
        <begin position="14"/>
        <end position="38"/>
    </location>
</feature>
<gene>
    <name evidence="2" type="ORF">SY86_03865</name>
</gene>
<sequence length="65" mass="7314">MLTADLNDDPAQSVIAIDHFKKINDWYGHEGGDEALYVAKEVGRNRVVVYHSGRLEPHIVSESHL</sequence>
<evidence type="ECO:0000313" key="2">
    <source>
        <dbReference type="EMBL" id="KKF34757.1"/>
    </source>
</evidence>
<dbReference type="AlphaFoldDB" id="A0A0M2KBU9"/>
<dbReference type="Gene3D" id="3.30.70.270">
    <property type="match status" value="1"/>
</dbReference>
<evidence type="ECO:0000259" key="1">
    <source>
        <dbReference type="Pfam" id="PF00990"/>
    </source>
</evidence>
<dbReference type="InterPro" id="IPR000160">
    <property type="entry name" value="GGDEF_dom"/>
</dbReference>
<dbReference type="EMBL" id="JXNU01000003">
    <property type="protein sequence ID" value="KKF34757.1"/>
    <property type="molecule type" value="Genomic_DNA"/>
</dbReference>
<name>A0A0M2KBU9_9GAMM</name>